<keyword evidence="3" id="KW-1185">Reference proteome</keyword>
<dbReference type="SUPFAM" id="SSF54427">
    <property type="entry name" value="NTF2-like"/>
    <property type="match status" value="1"/>
</dbReference>
<name>A0ABY2FQB6_9ACTN</name>
<comment type="caution">
    <text evidence="2">The sequence shown here is derived from an EMBL/GenBank/DDBJ whole genome shotgun (WGS) entry which is preliminary data.</text>
</comment>
<dbReference type="Proteomes" id="UP000295060">
    <property type="component" value="Unassembled WGS sequence"/>
</dbReference>
<dbReference type="RefSeq" id="WP_134128339.1">
    <property type="nucleotide sequence ID" value="NZ_SODU01000001.1"/>
</dbReference>
<dbReference type="EMBL" id="SODU01000001">
    <property type="protein sequence ID" value="TDW94964.1"/>
    <property type="molecule type" value="Genomic_DNA"/>
</dbReference>
<evidence type="ECO:0000313" key="3">
    <source>
        <dbReference type="Proteomes" id="UP000295060"/>
    </source>
</evidence>
<sequence>MQFTIKHLVGVAVVAATAAAPLAPAAAGHSDRRCAQRFDAAQRQDMESFRDFKADEWRAVHDTEAISIDPSGKAAYGIEQIMAGAKTHFERKWAIWSWTELSRRVDGCRTAVIVYDATYDIPSIDYHQRALTTVTYTYKHGHWLGVLDQGTYLDAPS</sequence>
<gene>
    <name evidence="2" type="ORF">EV137_2292</name>
</gene>
<evidence type="ECO:0000256" key="1">
    <source>
        <dbReference type="SAM" id="SignalP"/>
    </source>
</evidence>
<accession>A0ABY2FQB6</accession>
<keyword evidence="1" id="KW-0732">Signal</keyword>
<feature type="chain" id="PRO_5046918040" description="Nuclear transport factor 2 family protein" evidence="1">
    <location>
        <begin position="26"/>
        <end position="157"/>
    </location>
</feature>
<organism evidence="2 3">
    <name type="scientific">Kribbella pratensis</name>
    <dbReference type="NCBI Taxonomy" id="2512112"/>
    <lineage>
        <taxon>Bacteria</taxon>
        <taxon>Bacillati</taxon>
        <taxon>Actinomycetota</taxon>
        <taxon>Actinomycetes</taxon>
        <taxon>Propionibacteriales</taxon>
        <taxon>Kribbellaceae</taxon>
        <taxon>Kribbella</taxon>
    </lineage>
</organism>
<reference evidence="2 3" key="1">
    <citation type="submission" date="2019-03" db="EMBL/GenBank/DDBJ databases">
        <title>Genomic Encyclopedia of Type Strains, Phase III (KMG-III): the genomes of soil and plant-associated and newly described type strains.</title>
        <authorList>
            <person name="Whitman W."/>
        </authorList>
    </citation>
    <scope>NUCLEOTIDE SEQUENCE [LARGE SCALE GENOMIC DNA]</scope>
    <source>
        <strain evidence="2 3">VKMAc-2574</strain>
    </source>
</reference>
<proteinExistence type="predicted"/>
<evidence type="ECO:0008006" key="4">
    <source>
        <dbReference type="Google" id="ProtNLM"/>
    </source>
</evidence>
<evidence type="ECO:0000313" key="2">
    <source>
        <dbReference type="EMBL" id="TDW94964.1"/>
    </source>
</evidence>
<protein>
    <recommendedName>
        <fullName evidence="4">Nuclear transport factor 2 family protein</fullName>
    </recommendedName>
</protein>
<dbReference type="Gene3D" id="3.10.450.50">
    <property type="match status" value="1"/>
</dbReference>
<dbReference type="InterPro" id="IPR032710">
    <property type="entry name" value="NTF2-like_dom_sf"/>
</dbReference>
<feature type="signal peptide" evidence="1">
    <location>
        <begin position="1"/>
        <end position="25"/>
    </location>
</feature>